<protein>
    <submittedName>
        <fullName evidence="1">Uncharacterized protein</fullName>
    </submittedName>
</protein>
<dbReference type="AlphaFoldDB" id="A0A0W8F625"/>
<sequence>MKSMLLVLSMACIAALVAAGQATCSADSFAQNMTEHSWVFVNGYMEESRILQTQPGFAGQKVVLGSSGSGMVTRTLDSVAYRDSEMDETSLVTSVEFDYKPYHPPLNQSDLRNALCAKNYEVGSVFSETYRIEKDLIKDTKTYQDDKISVYEISSEIQGSARIGQRVQKNSRTVPTMMMGGTYMGYAQIRSETVVGNMSILTLPCP</sequence>
<dbReference type="EMBL" id="LNQE01001503">
    <property type="protein sequence ID" value="KUG16313.1"/>
    <property type="molecule type" value="Genomic_DNA"/>
</dbReference>
<name>A0A0W8F625_9ZZZZ</name>
<accession>A0A0W8F625</accession>
<gene>
    <name evidence="1" type="ORF">ASZ90_013985</name>
</gene>
<reference evidence="1" key="1">
    <citation type="journal article" date="2015" name="Proc. Natl. Acad. Sci. U.S.A.">
        <title>Networks of energetic and metabolic interactions define dynamics in microbial communities.</title>
        <authorList>
            <person name="Embree M."/>
            <person name="Liu J.K."/>
            <person name="Al-Bassam M.M."/>
            <person name="Zengler K."/>
        </authorList>
    </citation>
    <scope>NUCLEOTIDE SEQUENCE</scope>
</reference>
<organism evidence="1">
    <name type="scientific">hydrocarbon metagenome</name>
    <dbReference type="NCBI Taxonomy" id="938273"/>
    <lineage>
        <taxon>unclassified sequences</taxon>
        <taxon>metagenomes</taxon>
        <taxon>ecological metagenomes</taxon>
    </lineage>
</organism>
<comment type="caution">
    <text evidence="1">The sequence shown here is derived from an EMBL/GenBank/DDBJ whole genome shotgun (WGS) entry which is preliminary data.</text>
</comment>
<proteinExistence type="predicted"/>
<evidence type="ECO:0000313" key="1">
    <source>
        <dbReference type="EMBL" id="KUG16313.1"/>
    </source>
</evidence>